<dbReference type="EMBL" id="JRYO01000148">
    <property type="protein sequence ID" value="KHE92147.1"/>
    <property type="molecule type" value="Genomic_DNA"/>
</dbReference>
<evidence type="ECO:0000313" key="3">
    <source>
        <dbReference type="Proteomes" id="UP000030652"/>
    </source>
</evidence>
<evidence type="ECO:0000313" key="2">
    <source>
        <dbReference type="EMBL" id="KHE92147.1"/>
    </source>
</evidence>
<comment type="caution">
    <text evidence="2">The sequence shown here is derived from an EMBL/GenBank/DDBJ whole genome shotgun (WGS) entry which is preliminary data.</text>
</comment>
<dbReference type="Proteomes" id="UP000030652">
    <property type="component" value="Unassembled WGS sequence"/>
</dbReference>
<gene>
    <name evidence="2" type="ORF">SCABRO_02097</name>
</gene>
<sequence length="150" mass="16958">MKDLNQLKTTIKELFDNQRLAVLSTNNKGQPYSNLVAFSASEDLKTLVFATTRSTRKYSNLAAESRVSLLIDNRSNQISDFFQAIGITATGTATELKGEEKDVLLKHHLDKHKTLKDFVQSPSCALLKITVEVYYLVTRFQNVQELHIKP</sequence>
<name>A0A0B0EGD5_9BACT</name>
<accession>A0A0B0EGD5</accession>
<dbReference type="SUPFAM" id="SSF50475">
    <property type="entry name" value="FMN-binding split barrel"/>
    <property type="match status" value="1"/>
</dbReference>
<protein>
    <submittedName>
        <fullName evidence="2">Pyridoxamine 5'-phosphate oxidase</fullName>
    </submittedName>
</protein>
<dbReference type="Pfam" id="PF01243">
    <property type="entry name" value="PNPOx_N"/>
    <property type="match status" value="1"/>
</dbReference>
<evidence type="ECO:0000259" key="1">
    <source>
        <dbReference type="Pfam" id="PF01243"/>
    </source>
</evidence>
<proteinExistence type="predicted"/>
<dbReference type="InterPro" id="IPR012349">
    <property type="entry name" value="Split_barrel_FMN-bd"/>
</dbReference>
<dbReference type="Gene3D" id="2.30.110.10">
    <property type="entry name" value="Electron Transport, Fmn-binding Protein, Chain A"/>
    <property type="match status" value="1"/>
</dbReference>
<dbReference type="AlphaFoldDB" id="A0A0B0EGD5"/>
<dbReference type="InterPro" id="IPR011576">
    <property type="entry name" value="Pyridox_Oxase_N"/>
</dbReference>
<feature type="domain" description="Pyridoxamine 5'-phosphate oxidase N-terminal" evidence="1">
    <location>
        <begin position="8"/>
        <end position="136"/>
    </location>
</feature>
<reference evidence="2 3" key="1">
    <citation type="submission" date="2014-10" db="EMBL/GenBank/DDBJ databases">
        <title>Draft genome of anammox bacterium scalindua brodae, obtained using differential coverage binning of sequence data from two enrichment reactors.</title>
        <authorList>
            <person name="Speth D.R."/>
            <person name="Russ L."/>
            <person name="Kartal B."/>
            <person name="Op den Camp H.J."/>
            <person name="Dutilh B.E."/>
            <person name="Jetten M.S."/>
        </authorList>
    </citation>
    <scope>NUCLEOTIDE SEQUENCE [LARGE SCALE GENOMIC DNA]</scope>
    <source>
        <strain evidence="2">RU1</strain>
    </source>
</reference>
<dbReference type="eggNOG" id="COG0748">
    <property type="taxonomic scope" value="Bacteria"/>
</dbReference>
<organism evidence="2 3">
    <name type="scientific">Candidatus Scalindua brodae</name>
    <dbReference type="NCBI Taxonomy" id="237368"/>
    <lineage>
        <taxon>Bacteria</taxon>
        <taxon>Pseudomonadati</taxon>
        <taxon>Planctomycetota</taxon>
        <taxon>Candidatus Brocadiia</taxon>
        <taxon>Candidatus Brocadiales</taxon>
        <taxon>Candidatus Scalinduaceae</taxon>
        <taxon>Candidatus Scalindua</taxon>
    </lineage>
</organism>